<accession>A0AAI8ES83</accession>
<name>A0AAI8ES83_XANAC</name>
<dbReference type="Proteomes" id="UP000000576">
    <property type="component" value="Chromosome"/>
</dbReference>
<dbReference type="EMBL" id="AE008923">
    <property type="protein sequence ID" value="AAM36082.1"/>
    <property type="molecule type" value="Genomic_DNA"/>
</dbReference>
<protein>
    <submittedName>
        <fullName evidence="1">Uncharacterized protein</fullName>
    </submittedName>
</protein>
<organism evidence="1 2">
    <name type="scientific">Xanthomonas axonopodis pv. citri (strain 306)</name>
    <dbReference type="NCBI Taxonomy" id="190486"/>
    <lineage>
        <taxon>Bacteria</taxon>
        <taxon>Pseudomonadati</taxon>
        <taxon>Pseudomonadota</taxon>
        <taxon>Gammaproteobacteria</taxon>
        <taxon>Lysobacterales</taxon>
        <taxon>Lysobacteraceae</taxon>
        <taxon>Xanthomonas</taxon>
    </lineage>
</organism>
<evidence type="ECO:0000313" key="1">
    <source>
        <dbReference type="EMBL" id="AAM36082.1"/>
    </source>
</evidence>
<proteinExistence type="predicted"/>
<reference evidence="1 2" key="1">
    <citation type="journal article" date="2002" name="Nature">
        <title>Comparison of the genomes of two Xanthomonas pathogens with differing host specificities.</title>
        <authorList>
            <person name="da Silva A.C."/>
            <person name="Ferro J.A."/>
            <person name="Reinach F.C."/>
            <person name="Farah C.S."/>
            <person name="Furlan L.R."/>
            <person name="Quaggio R.B."/>
            <person name="Monteiro-Vitorello C.B."/>
            <person name="Van Sluys M.A."/>
            <person name="Almeida N.F."/>
            <person name="Alves L.M."/>
            <person name="do Amaral A.M."/>
            <person name="Bertolini M.C."/>
            <person name="Camargo L.E."/>
            <person name="Camarotte G."/>
            <person name="Cannavan F."/>
            <person name="Cardozo J."/>
            <person name="Chambergo F."/>
            <person name="Ciapina L.P."/>
            <person name="Cicarelli R.M."/>
            <person name="Coutinho L.L."/>
            <person name="Cursino-Santos J.R."/>
            <person name="El-Dorry H."/>
            <person name="Faria J.B."/>
            <person name="Ferreira A.J."/>
            <person name="Ferreira R.C."/>
            <person name="Ferro M.I."/>
            <person name="Formighieri E.F."/>
            <person name="Franco M.C."/>
            <person name="Greggio C.C."/>
            <person name="Gruber A."/>
            <person name="Katsuyama A.M."/>
            <person name="Kishi L.T."/>
            <person name="Leite R.P."/>
            <person name="Lemos E.G."/>
            <person name="Lemos M.V."/>
            <person name="Locali E.C."/>
            <person name="Machado M.A."/>
            <person name="Madeira A.M."/>
            <person name="Martinez-Rossi N.M."/>
            <person name="Martins E.C."/>
            <person name="Meidanis J."/>
            <person name="Menck C.F."/>
            <person name="Miyaki C.Y."/>
            <person name="Moon D.H."/>
            <person name="Moreira L.M."/>
            <person name="Novo M.T."/>
            <person name="Okura V.K."/>
            <person name="Oliveira M.C."/>
            <person name="Oliveira V.R."/>
            <person name="Pereira H.A."/>
            <person name="Rossi A."/>
            <person name="Sena J.A."/>
            <person name="Silva C."/>
            <person name="de Souza R.F."/>
            <person name="Spinola L.A."/>
            <person name="Takita M.A."/>
            <person name="Tamura R.E."/>
            <person name="Teixeira E.C."/>
            <person name="Tezza R.I."/>
            <person name="Trindade dos Santos M."/>
            <person name="Truffi D."/>
            <person name="Tsai S.M."/>
            <person name="White F.F."/>
            <person name="Setubal J.C."/>
            <person name="Kitajima J.P."/>
        </authorList>
    </citation>
    <scope>NUCLEOTIDE SEQUENCE [LARGE SCALE GENOMIC DNA]</scope>
    <source>
        <strain evidence="1 2">306</strain>
    </source>
</reference>
<evidence type="ECO:0000313" key="2">
    <source>
        <dbReference type="Proteomes" id="UP000000576"/>
    </source>
</evidence>
<gene>
    <name evidence="1" type="ordered locus">XAC1210</name>
</gene>
<sequence>MSFRAPRRRWEAAMSAWSGCSMARSILSKPEYREACWGKQWNVARRGKARRPTSAWATSSARQPGCLKAPWTRGHATMADTGLPCLSRYRNRDDIDGKAKTGALDIDAVCEIHDNLVAADPRLRNPLGIPALFDVINVAAAQDLVNALQGHHLSRQNIPDSSLLALPNTS</sequence>
<dbReference type="KEGG" id="xac:XAC1210"/>
<dbReference type="AlphaFoldDB" id="A0AAI8ES83"/>